<dbReference type="PANTHER" id="PTHR10629">
    <property type="entry name" value="CYTOSINE-SPECIFIC METHYLTRANSFERASE"/>
    <property type="match status" value="1"/>
</dbReference>
<dbReference type="RefSeq" id="WP_036239698.1">
    <property type="nucleotide sequence ID" value="NZ_BSOR01000080.1"/>
</dbReference>
<accession>A0ABQ6A0W2</accession>
<evidence type="ECO:0000256" key="5">
    <source>
        <dbReference type="ARBA" id="ARBA00022747"/>
    </source>
</evidence>
<dbReference type="GO" id="GO:0008168">
    <property type="term" value="F:methyltransferase activity"/>
    <property type="evidence" value="ECO:0007669"/>
    <property type="project" value="UniProtKB-KW"/>
</dbReference>
<keyword evidence="5" id="KW-0680">Restriction system</keyword>
<dbReference type="PROSITE" id="PS51679">
    <property type="entry name" value="SAM_MT_C5"/>
    <property type="match status" value="1"/>
</dbReference>
<dbReference type="PRINTS" id="PR00105">
    <property type="entry name" value="C5METTRFRASE"/>
</dbReference>
<comment type="similarity">
    <text evidence="7">Belongs to the class I-like SAM-binding methyltransferase superfamily. C5-methyltransferase family.</text>
</comment>
<name>A0ABQ6A0W2_9GAMM</name>
<protein>
    <recommendedName>
        <fullName evidence="1">DNA (cytosine-5-)-methyltransferase</fullName>
        <ecNumber evidence="1">2.1.1.37</ecNumber>
    </recommendedName>
</protein>
<keyword evidence="2 7" id="KW-0489">Methyltransferase</keyword>
<dbReference type="PANTHER" id="PTHR10629:SF52">
    <property type="entry name" value="DNA (CYTOSINE-5)-METHYLTRANSFERASE 1"/>
    <property type="match status" value="1"/>
</dbReference>
<evidence type="ECO:0000256" key="2">
    <source>
        <dbReference type="ARBA" id="ARBA00022603"/>
    </source>
</evidence>
<evidence type="ECO:0000313" key="8">
    <source>
        <dbReference type="EMBL" id="GLR65297.1"/>
    </source>
</evidence>
<dbReference type="InterPro" id="IPR050390">
    <property type="entry name" value="C5-Methyltransferase"/>
</dbReference>
<proteinExistence type="inferred from homology"/>
<dbReference type="Gene3D" id="3.90.120.10">
    <property type="entry name" value="DNA Methylase, subunit A, domain 2"/>
    <property type="match status" value="1"/>
</dbReference>
<keyword evidence="3 7" id="KW-0808">Transferase</keyword>
<dbReference type="Proteomes" id="UP001156682">
    <property type="component" value="Unassembled WGS sequence"/>
</dbReference>
<reference evidence="9" key="1">
    <citation type="journal article" date="2019" name="Int. J. Syst. Evol. Microbiol.">
        <title>The Global Catalogue of Microorganisms (GCM) 10K type strain sequencing project: providing services to taxonomists for standard genome sequencing and annotation.</title>
        <authorList>
            <consortium name="The Broad Institute Genomics Platform"/>
            <consortium name="The Broad Institute Genome Sequencing Center for Infectious Disease"/>
            <person name="Wu L."/>
            <person name="Ma J."/>
        </authorList>
    </citation>
    <scope>NUCLEOTIDE SEQUENCE [LARGE SCALE GENOMIC DNA]</scope>
    <source>
        <strain evidence="9">NBRC 100033</strain>
    </source>
</reference>
<keyword evidence="4 7" id="KW-0949">S-adenosyl-L-methionine</keyword>
<gene>
    <name evidence="8" type="ORF">GCM10007878_27360</name>
</gene>
<feature type="active site" evidence="7">
    <location>
        <position position="129"/>
    </location>
</feature>
<dbReference type="Gene3D" id="3.40.50.150">
    <property type="entry name" value="Vaccinia Virus protein VP39"/>
    <property type="match status" value="1"/>
</dbReference>
<evidence type="ECO:0000256" key="7">
    <source>
        <dbReference type="PROSITE-ProRule" id="PRU01016"/>
    </source>
</evidence>
<evidence type="ECO:0000256" key="4">
    <source>
        <dbReference type="ARBA" id="ARBA00022691"/>
    </source>
</evidence>
<dbReference type="InterPro" id="IPR029063">
    <property type="entry name" value="SAM-dependent_MTases_sf"/>
</dbReference>
<sequence length="450" mass="51012">MTQKRSLISLFAGAGGLDLGLEQAGFTTIVANELEPQACETLRKNKMLCNLNSNEVDTFVEEALKQPCFKRLSEIDKQLFFQRIKTRTHKEKYLQECKVIEGDIREVPSSEFERLIDNDLFCIAGGPPCQPFSKAGKQKSLDCTKNGDLFYEFVRLVKDLNPKWFLFENVKGITFTKTDVIYQTCNSCHSESLAPFEVRQNFSSQKDSKKCIVCGDNDATWDIRNEAGGSLKIIFNEFEKLGYKCSHKVLNAADFGAPQIRERLIIVGSRDGLDFDWPEATHGKPNKKQQQEELFSGSELRPWVTMYDALWPGTHPIYGEINSEKARLWVKNVVRPHDEPVTWTFDRPSPTIGAHQGAKLAFAPNGVPEKQLFRQQWATKGRKQGDTPPVPVEHEYLSDEELLKLQTFPASWYLHGTRMQRAFQIGNAVPPLLGKIIGNAILEAEEKYGS</sequence>
<comment type="catalytic activity">
    <reaction evidence="6">
        <text>a 2'-deoxycytidine in DNA + S-adenosyl-L-methionine = a 5-methyl-2'-deoxycytidine in DNA + S-adenosyl-L-homocysteine + H(+)</text>
        <dbReference type="Rhea" id="RHEA:13681"/>
        <dbReference type="Rhea" id="RHEA-COMP:11369"/>
        <dbReference type="Rhea" id="RHEA-COMP:11370"/>
        <dbReference type="ChEBI" id="CHEBI:15378"/>
        <dbReference type="ChEBI" id="CHEBI:57856"/>
        <dbReference type="ChEBI" id="CHEBI:59789"/>
        <dbReference type="ChEBI" id="CHEBI:85452"/>
        <dbReference type="ChEBI" id="CHEBI:85454"/>
        <dbReference type="EC" id="2.1.1.37"/>
    </reaction>
</comment>
<dbReference type="InterPro" id="IPR031303">
    <property type="entry name" value="C5_meth_CS"/>
</dbReference>
<evidence type="ECO:0000256" key="3">
    <source>
        <dbReference type="ARBA" id="ARBA00022679"/>
    </source>
</evidence>
<dbReference type="Pfam" id="PF00145">
    <property type="entry name" value="DNA_methylase"/>
    <property type="match status" value="3"/>
</dbReference>
<dbReference type="GO" id="GO:0032259">
    <property type="term" value="P:methylation"/>
    <property type="evidence" value="ECO:0007669"/>
    <property type="project" value="UniProtKB-KW"/>
</dbReference>
<keyword evidence="9" id="KW-1185">Reference proteome</keyword>
<comment type="caution">
    <text evidence="8">The sequence shown here is derived from an EMBL/GenBank/DDBJ whole genome shotgun (WGS) entry which is preliminary data.</text>
</comment>
<evidence type="ECO:0000313" key="9">
    <source>
        <dbReference type="Proteomes" id="UP001156682"/>
    </source>
</evidence>
<dbReference type="EC" id="2.1.1.37" evidence="1"/>
<dbReference type="InterPro" id="IPR001525">
    <property type="entry name" value="C5_MeTfrase"/>
</dbReference>
<organism evidence="8 9">
    <name type="scientific">Marinospirillum insulare</name>
    <dbReference type="NCBI Taxonomy" id="217169"/>
    <lineage>
        <taxon>Bacteria</taxon>
        <taxon>Pseudomonadati</taxon>
        <taxon>Pseudomonadota</taxon>
        <taxon>Gammaproteobacteria</taxon>
        <taxon>Oceanospirillales</taxon>
        <taxon>Oceanospirillaceae</taxon>
        <taxon>Marinospirillum</taxon>
    </lineage>
</organism>
<evidence type="ECO:0000256" key="1">
    <source>
        <dbReference type="ARBA" id="ARBA00011975"/>
    </source>
</evidence>
<dbReference type="SUPFAM" id="SSF53335">
    <property type="entry name" value="S-adenosyl-L-methionine-dependent methyltransferases"/>
    <property type="match status" value="1"/>
</dbReference>
<dbReference type="EMBL" id="BSOR01000080">
    <property type="protein sequence ID" value="GLR65297.1"/>
    <property type="molecule type" value="Genomic_DNA"/>
</dbReference>
<dbReference type="PROSITE" id="PS00095">
    <property type="entry name" value="C5_MTASE_2"/>
    <property type="match status" value="1"/>
</dbReference>
<evidence type="ECO:0000256" key="6">
    <source>
        <dbReference type="ARBA" id="ARBA00047422"/>
    </source>
</evidence>